<evidence type="ECO:0000313" key="4">
    <source>
        <dbReference type="Proteomes" id="UP001595772"/>
    </source>
</evidence>
<proteinExistence type="inferred from homology"/>
<sequence>MICLWCHNQIIPEITWSNLFQLYKPKPICTECEDKLELLHGPRCRICSRQTDEEICSDCLWWEGNLEKDALEFNYSVFAYNEIMQEVITKWKYRGDYVLGEIFRIYFKDTFNERFSVLKKDAVLIPIPLSKERARERGFNQAKALAEFLPVPCTDILSRQDGEKQSKKTRLERIYTDSPFFIEQPINKPVILVDDIYTTGTTLRHAAKLLKNHGCPSIYALTLIRG</sequence>
<comment type="similarity">
    <text evidence="1">Belongs to the ComF/GntX family.</text>
</comment>
<keyword evidence="4" id="KW-1185">Reference proteome</keyword>
<dbReference type="InterPro" id="IPR029057">
    <property type="entry name" value="PRTase-like"/>
</dbReference>
<evidence type="ECO:0000256" key="1">
    <source>
        <dbReference type="ARBA" id="ARBA00008007"/>
    </source>
</evidence>
<evidence type="ECO:0000313" key="3">
    <source>
        <dbReference type="EMBL" id="MFC4023860.1"/>
    </source>
</evidence>
<dbReference type="CDD" id="cd06223">
    <property type="entry name" value="PRTases_typeI"/>
    <property type="match status" value="1"/>
</dbReference>
<gene>
    <name evidence="3" type="ORF">ACFOUV_08650</name>
</gene>
<feature type="domain" description="Phosphoribosyltransferase" evidence="2">
    <location>
        <begin position="137"/>
        <end position="225"/>
    </location>
</feature>
<dbReference type="PANTHER" id="PTHR47505:SF1">
    <property type="entry name" value="DNA UTILIZATION PROTEIN YHGH"/>
    <property type="match status" value="1"/>
</dbReference>
<evidence type="ECO:0000259" key="2">
    <source>
        <dbReference type="Pfam" id="PF00156"/>
    </source>
</evidence>
<accession>A0ABV8GZ61</accession>
<dbReference type="SUPFAM" id="SSF53271">
    <property type="entry name" value="PRTase-like"/>
    <property type="match status" value="1"/>
</dbReference>
<reference evidence="4" key="1">
    <citation type="journal article" date="2019" name="Int. J. Syst. Evol. Microbiol.">
        <title>The Global Catalogue of Microorganisms (GCM) 10K type strain sequencing project: providing services to taxonomists for standard genome sequencing and annotation.</title>
        <authorList>
            <consortium name="The Broad Institute Genomics Platform"/>
            <consortium name="The Broad Institute Genome Sequencing Center for Infectious Disease"/>
            <person name="Wu L."/>
            <person name="Ma J."/>
        </authorList>
    </citation>
    <scope>NUCLEOTIDE SEQUENCE [LARGE SCALE GENOMIC DNA]</scope>
    <source>
        <strain evidence="4">IBRC-M 10703</strain>
    </source>
</reference>
<dbReference type="EMBL" id="JBHSAO010000006">
    <property type="protein sequence ID" value="MFC4023860.1"/>
    <property type="molecule type" value="Genomic_DNA"/>
</dbReference>
<organism evidence="3 4">
    <name type="scientific">Oceanobacillus longus</name>
    <dbReference type="NCBI Taxonomy" id="930120"/>
    <lineage>
        <taxon>Bacteria</taxon>
        <taxon>Bacillati</taxon>
        <taxon>Bacillota</taxon>
        <taxon>Bacilli</taxon>
        <taxon>Bacillales</taxon>
        <taxon>Bacillaceae</taxon>
        <taxon>Oceanobacillus</taxon>
    </lineage>
</organism>
<dbReference type="InterPro" id="IPR000836">
    <property type="entry name" value="PRTase_dom"/>
</dbReference>
<protein>
    <submittedName>
        <fullName evidence="3">ComF family protein</fullName>
    </submittedName>
</protein>
<name>A0ABV8GZ61_9BACI</name>
<dbReference type="PANTHER" id="PTHR47505">
    <property type="entry name" value="DNA UTILIZATION PROTEIN YHGH"/>
    <property type="match status" value="1"/>
</dbReference>
<dbReference type="Proteomes" id="UP001595772">
    <property type="component" value="Unassembled WGS sequence"/>
</dbReference>
<dbReference type="Gene3D" id="3.40.50.2020">
    <property type="match status" value="1"/>
</dbReference>
<dbReference type="InterPro" id="IPR051910">
    <property type="entry name" value="ComF/GntX_DNA_util-trans"/>
</dbReference>
<dbReference type="Pfam" id="PF00156">
    <property type="entry name" value="Pribosyltran"/>
    <property type="match status" value="1"/>
</dbReference>
<comment type="caution">
    <text evidence="3">The sequence shown here is derived from an EMBL/GenBank/DDBJ whole genome shotgun (WGS) entry which is preliminary data.</text>
</comment>